<dbReference type="Proteomes" id="UP000033930">
    <property type="component" value="Unassembled WGS sequence"/>
</dbReference>
<evidence type="ECO:0000256" key="4">
    <source>
        <dbReference type="ARBA" id="ARBA00022989"/>
    </source>
</evidence>
<keyword evidence="4 6" id="KW-1133">Transmembrane helix</keyword>
<feature type="transmembrane region" description="Helical" evidence="6">
    <location>
        <begin position="215"/>
        <end position="232"/>
    </location>
</feature>
<dbReference type="GO" id="GO:0005886">
    <property type="term" value="C:plasma membrane"/>
    <property type="evidence" value="ECO:0007669"/>
    <property type="project" value="UniProtKB-SubCell"/>
</dbReference>
<feature type="transmembrane region" description="Helical" evidence="6">
    <location>
        <begin position="361"/>
        <end position="383"/>
    </location>
</feature>
<protein>
    <submittedName>
        <fullName evidence="7">Membrane protein involved in the export of O-antigen and teichoic acid</fullName>
    </submittedName>
</protein>
<comment type="caution">
    <text evidence="7">The sequence shown here is derived from an EMBL/GenBank/DDBJ whole genome shotgun (WGS) entry which is preliminary data.</text>
</comment>
<feature type="transmembrane region" description="Helical" evidence="6">
    <location>
        <begin position="79"/>
        <end position="102"/>
    </location>
</feature>
<keyword evidence="2" id="KW-1003">Cell membrane</keyword>
<evidence type="ECO:0000313" key="7">
    <source>
        <dbReference type="EMBL" id="KKR98309.1"/>
    </source>
</evidence>
<evidence type="ECO:0000256" key="2">
    <source>
        <dbReference type="ARBA" id="ARBA00022475"/>
    </source>
</evidence>
<feature type="transmembrane region" description="Helical" evidence="6">
    <location>
        <begin position="316"/>
        <end position="341"/>
    </location>
</feature>
<keyword evidence="3 6" id="KW-0812">Transmembrane</keyword>
<dbReference type="AlphaFoldDB" id="A0A0G0VBP1"/>
<evidence type="ECO:0000256" key="1">
    <source>
        <dbReference type="ARBA" id="ARBA00004651"/>
    </source>
</evidence>
<feature type="transmembrane region" description="Helical" evidence="6">
    <location>
        <begin position="442"/>
        <end position="463"/>
    </location>
</feature>
<comment type="subcellular location">
    <subcellularLocation>
        <location evidence="1">Cell membrane</location>
        <topology evidence="1">Multi-pass membrane protein</topology>
    </subcellularLocation>
</comment>
<keyword evidence="5 6" id="KW-0472">Membrane</keyword>
<feature type="transmembrane region" description="Helical" evidence="6">
    <location>
        <begin position="291"/>
        <end position="310"/>
    </location>
</feature>
<dbReference type="PANTHER" id="PTHR30250">
    <property type="entry name" value="PST FAMILY PREDICTED COLANIC ACID TRANSPORTER"/>
    <property type="match status" value="1"/>
</dbReference>
<gene>
    <name evidence="7" type="ORF">UU50_C0019G0017</name>
</gene>
<accession>A0A0G0VBP1</accession>
<feature type="transmembrane region" description="Helical" evidence="6">
    <location>
        <begin position="12"/>
        <end position="37"/>
    </location>
</feature>
<dbReference type="InterPro" id="IPR002797">
    <property type="entry name" value="Polysacc_synth"/>
</dbReference>
<organism evidence="7 8">
    <name type="scientific">Candidatus Uhrbacteria bacterium GW2011_GWC1_41_20</name>
    <dbReference type="NCBI Taxonomy" id="1618983"/>
    <lineage>
        <taxon>Bacteria</taxon>
        <taxon>Candidatus Uhriibacteriota</taxon>
    </lineage>
</organism>
<evidence type="ECO:0000256" key="5">
    <source>
        <dbReference type="ARBA" id="ARBA00023136"/>
    </source>
</evidence>
<sequence>MSSGTRLAQNTLYLTLASVGQKTVAFLYFALIARFLGVEDTGAYFLALAIVMIILVLDDIGMTSVLIRQVARSNEDAQLWSRTILGIKVVTIPITVAVAFVVPELLHYSELVILLVRIATLILIADTLSLSFYGVLRGMHKLKYEAFGLFVGQVITAIVGTILLVTGIATLPILVLALATGSIWNMIFSASRVVHHTGWKSLLPTWKMGWKPLKMAFAFFLAATFVKVYSYADSVILERVLDESAVGLYAVAYKLTYAFQFIPLAFVAALYPTMSTHSNDKKELKRILLDAFWYVSLIGAPIVFGIWAVAPEIIEFFYGSAFTGSVLPLQVLIFVLLFIFLDFPIGSLLNATDRQAIKTGIMGVTMIINVGANLILIPIYGVIGACVSALISFLFMFTAGWIFACPSVNVRVADLFRSTHRIYLSAIAMALVVFLVKSFVPIFVAILVGALIYLGMTYFLGAIRKDHFSEGWRMLVKK</sequence>
<feature type="transmembrane region" description="Helical" evidence="6">
    <location>
        <begin position="252"/>
        <end position="271"/>
    </location>
</feature>
<reference evidence="7 8" key="1">
    <citation type="journal article" date="2015" name="Nature">
        <title>rRNA introns, odd ribosomes, and small enigmatic genomes across a large radiation of phyla.</title>
        <authorList>
            <person name="Brown C.T."/>
            <person name="Hug L.A."/>
            <person name="Thomas B.C."/>
            <person name="Sharon I."/>
            <person name="Castelle C.J."/>
            <person name="Singh A."/>
            <person name="Wilkins M.J."/>
            <person name="Williams K.H."/>
            <person name="Banfield J.F."/>
        </authorList>
    </citation>
    <scope>NUCLEOTIDE SEQUENCE [LARGE SCALE GENOMIC DNA]</scope>
</reference>
<feature type="transmembrane region" description="Helical" evidence="6">
    <location>
        <begin position="114"/>
        <end position="135"/>
    </location>
</feature>
<feature type="transmembrane region" description="Helical" evidence="6">
    <location>
        <begin position="389"/>
        <end position="408"/>
    </location>
</feature>
<dbReference type="Pfam" id="PF01943">
    <property type="entry name" value="Polysacc_synt"/>
    <property type="match status" value="1"/>
</dbReference>
<feature type="transmembrane region" description="Helical" evidence="6">
    <location>
        <begin position="147"/>
        <end position="167"/>
    </location>
</feature>
<name>A0A0G0VBP1_9BACT</name>
<feature type="transmembrane region" description="Helical" evidence="6">
    <location>
        <begin position="173"/>
        <end position="194"/>
    </location>
</feature>
<feature type="transmembrane region" description="Helical" evidence="6">
    <location>
        <begin position="43"/>
        <end position="67"/>
    </location>
</feature>
<evidence type="ECO:0000256" key="6">
    <source>
        <dbReference type="SAM" id="Phobius"/>
    </source>
</evidence>
<feature type="transmembrane region" description="Helical" evidence="6">
    <location>
        <begin position="420"/>
        <end position="436"/>
    </location>
</feature>
<dbReference type="EMBL" id="LCAW01000019">
    <property type="protein sequence ID" value="KKR98309.1"/>
    <property type="molecule type" value="Genomic_DNA"/>
</dbReference>
<proteinExistence type="predicted"/>
<dbReference type="InterPro" id="IPR050833">
    <property type="entry name" value="Poly_Biosynth_Transport"/>
</dbReference>
<dbReference type="CDD" id="cd13128">
    <property type="entry name" value="MATE_Wzx_like"/>
    <property type="match status" value="1"/>
</dbReference>
<evidence type="ECO:0000256" key="3">
    <source>
        <dbReference type="ARBA" id="ARBA00022692"/>
    </source>
</evidence>
<dbReference type="PANTHER" id="PTHR30250:SF11">
    <property type="entry name" value="O-ANTIGEN TRANSPORTER-RELATED"/>
    <property type="match status" value="1"/>
</dbReference>
<evidence type="ECO:0000313" key="8">
    <source>
        <dbReference type="Proteomes" id="UP000033930"/>
    </source>
</evidence>